<keyword evidence="1" id="KW-0472">Membrane</keyword>
<name>G3MBD4_9CAUD</name>
<feature type="transmembrane region" description="Helical" evidence="1">
    <location>
        <begin position="7"/>
        <end position="26"/>
    </location>
</feature>
<keyword evidence="1" id="KW-0812">Transmembrane</keyword>
<dbReference type="RefSeq" id="YP_009015375.1">
    <property type="nucleotide sequence ID" value="NC_023719.1"/>
</dbReference>
<sequence>MKKLPWIRIIITIVAWVGLTMYQNYFMVFDTNKIAMGQLENSNEAYAKWQAWKHVIDYYWVLYLLPLLMFIPYAFKNKNKLGEL</sequence>
<dbReference type="EMBL" id="JN638751">
    <property type="protein sequence ID" value="AEO93335.1"/>
    <property type="molecule type" value="Genomic_DNA"/>
</dbReference>
<dbReference type="KEGG" id="vg:18563283"/>
<keyword evidence="3" id="KW-1185">Reference proteome</keyword>
<reference evidence="2 3" key="1">
    <citation type="submission" date="2011-09" db="EMBL/GenBank/DDBJ databases">
        <authorList>
            <person name="Pope W.H."/>
            <person name="Pedulla M.L."/>
            <person name="Ford M.E."/>
            <person name="Peebles C.L."/>
            <person name="Hatfull G.H."/>
            <person name="Hendrix R.W."/>
        </authorList>
    </citation>
    <scope>NUCLEOTIDE SEQUENCE [LARGE SCALE GENOMIC DNA]</scope>
    <source>
        <strain evidence="2">G</strain>
    </source>
</reference>
<keyword evidence="1" id="KW-1133">Transmembrane helix</keyword>
<evidence type="ECO:0000313" key="3">
    <source>
        <dbReference type="Proteomes" id="UP000009273"/>
    </source>
</evidence>
<gene>
    <name evidence="2" type="primary">64</name>
    <name evidence="2" type="ORF">G_64</name>
</gene>
<evidence type="ECO:0000313" key="2">
    <source>
        <dbReference type="EMBL" id="AEO93335.1"/>
    </source>
</evidence>
<dbReference type="Proteomes" id="UP000009273">
    <property type="component" value="Segment"/>
</dbReference>
<evidence type="ECO:0000256" key="1">
    <source>
        <dbReference type="SAM" id="Phobius"/>
    </source>
</evidence>
<organism evidence="2 3">
    <name type="scientific">Bacillus phage G</name>
    <dbReference type="NCBI Taxonomy" id="2884420"/>
    <lineage>
        <taxon>Viruses</taxon>
        <taxon>Duplodnaviria</taxon>
        <taxon>Heunggongvirae</taxon>
        <taxon>Uroviricota</taxon>
        <taxon>Caudoviricetes</taxon>
        <taxon>Donellivirus</taxon>
        <taxon>Donellivirus gee</taxon>
    </lineage>
</organism>
<protein>
    <submittedName>
        <fullName evidence="2">Gp64</fullName>
    </submittedName>
</protein>
<dbReference type="GeneID" id="18563283"/>
<accession>G3MBD4</accession>
<proteinExistence type="predicted"/>
<feature type="transmembrane region" description="Helical" evidence="1">
    <location>
        <begin position="58"/>
        <end position="75"/>
    </location>
</feature>